<dbReference type="Proteomes" id="UP000632498">
    <property type="component" value="Unassembled WGS sequence"/>
</dbReference>
<protein>
    <recommendedName>
        <fullName evidence="3">PhoD-like phosphatase metallophosphatase domain-containing protein</fullName>
    </recommendedName>
</protein>
<organism evidence="1 2">
    <name type="scientific">Terasakiella brassicae</name>
    <dbReference type="NCBI Taxonomy" id="1634917"/>
    <lineage>
        <taxon>Bacteria</taxon>
        <taxon>Pseudomonadati</taxon>
        <taxon>Pseudomonadota</taxon>
        <taxon>Alphaproteobacteria</taxon>
        <taxon>Rhodospirillales</taxon>
        <taxon>Terasakiellaceae</taxon>
        <taxon>Terasakiella</taxon>
    </lineage>
</organism>
<dbReference type="SUPFAM" id="SSF56300">
    <property type="entry name" value="Metallo-dependent phosphatases"/>
    <property type="match status" value="1"/>
</dbReference>
<reference evidence="1" key="1">
    <citation type="journal article" date="2014" name="Int. J. Syst. Evol. Microbiol.">
        <title>Complete genome sequence of Corynebacterium casei LMG S-19264T (=DSM 44701T), isolated from a smear-ripened cheese.</title>
        <authorList>
            <consortium name="US DOE Joint Genome Institute (JGI-PGF)"/>
            <person name="Walter F."/>
            <person name="Albersmeier A."/>
            <person name="Kalinowski J."/>
            <person name="Ruckert C."/>
        </authorList>
    </citation>
    <scope>NUCLEOTIDE SEQUENCE</scope>
    <source>
        <strain evidence="1">CGMCC 1.15254</strain>
    </source>
</reference>
<sequence length="654" mass="74540">MSAAPTTLPPVLAGPILRRAEPERLALWLALSVEADVKIQFSEQDNILAEFSTPSKGIKIHRLKCGKKLHILLIDLSFKEALPRDCWIDYTLCLKSQDQEIWQDITKLSPDLLYPPHNKLGFLLPSKVGSILHGSCRKPHHDSGDGLVAADGLLAQLLENNADKDENLPTWPSALIMSGDQIYADDVAGPMLRAIHSVIDQLDLPAEMFEGLKVPPIGTSDELYQHKSSYYDRTAILPQVEANRDLLDILFGGVRKPVFTTDTAHNHLMTLHENLLMYLMVWSPVLWSIAQMDCPAGLSAENQKLFADEKQVLDRFVEGLPQVRRLMAHLPVAMIFDDHDVTDDWNLNRQWEEAVYNHPFSKRMIGNSLSAYFICQGWGNNPDKFDTRFIKDLQTALDAPGHEDHINFIDHLLKFEGWEYQWKTEPPLIVIDTRTRRWRSESSMVKPSGLLDWEAVGDLQEQLYGKDSVLLVSPAPIYGVKLIETIQRIFTWFGKPLLVDAENWMAHPGTANSILNVFMHTKTPHTFIILSGDVHYSFVYDVELRGQKGGPDIWQVTSSGFKNEFPKKLLDVLDIINRWLYSPRSPLNWFTKRKRMRIIPRKPEGHADGRRLLDAAGVGLVELDKDGRPCRFRQLLADGQFVGFDRMENHSRWQ</sequence>
<evidence type="ECO:0008006" key="3">
    <source>
        <dbReference type="Google" id="ProtNLM"/>
    </source>
</evidence>
<dbReference type="PANTHER" id="PTHR37031">
    <property type="entry name" value="METALLOPHOSPHATASE BINDING DOMAIN PROTEIN"/>
    <property type="match status" value="1"/>
</dbReference>
<dbReference type="RefSeq" id="WP_188664215.1">
    <property type="nucleotide sequence ID" value="NZ_BMHV01000012.1"/>
</dbReference>
<accession>A0A917C0U7</accession>
<evidence type="ECO:0000313" key="2">
    <source>
        <dbReference type="Proteomes" id="UP000632498"/>
    </source>
</evidence>
<reference evidence="1" key="2">
    <citation type="submission" date="2020-09" db="EMBL/GenBank/DDBJ databases">
        <authorList>
            <person name="Sun Q."/>
            <person name="Zhou Y."/>
        </authorList>
    </citation>
    <scope>NUCLEOTIDE SEQUENCE</scope>
    <source>
        <strain evidence="1">CGMCC 1.15254</strain>
    </source>
</reference>
<dbReference type="EMBL" id="BMHV01000012">
    <property type="protein sequence ID" value="GGF65005.1"/>
    <property type="molecule type" value="Genomic_DNA"/>
</dbReference>
<dbReference type="Gene3D" id="3.60.21.70">
    <property type="entry name" value="PhoD-like phosphatase"/>
    <property type="match status" value="1"/>
</dbReference>
<keyword evidence="2" id="KW-1185">Reference proteome</keyword>
<gene>
    <name evidence="1" type="ORF">GCM10011332_18880</name>
</gene>
<proteinExistence type="predicted"/>
<dbReference type="AlphaFoldDB" id="A0A917C0U7"/>
<dbReference type="PANTHER" id="PTHR37031:SF2">
    <property type="entry name" value="PHOD-LIKE PHOSPHATASE METALLOPHOSPHATASE DOMAIN-CONTAINING PROTEIN"/>
    <property type="match status" value="1"/>
</dbReference>
<evidence type="ECO:0000313" key="1">
    <source>
        <dbReference type="EMBL" id="GGF65005.1"/>
    </source>
</evidence>
<dbReference type="InterPro" id="IPR029052">
    <property type="entry name" value="Metallo-depent_PP-like"/>
</dbReference>
<dbReference type="InterPro" id="IPR038607">
    <property type="entry name" value="PhoD-like_sf"/>
</dbReference>
<name>A0A917C0U7_9PROT</name>
<comment type="caution">
    <text evidence="1">The sequence shown here is derived from an EMBL/GenBank/DDBJ whole genome shotgun (WGS) entry which is preliminary data.</text>
</comment>